<evidence type="ECO:0000313" key="3">
    <source>
        <dbReference type="Proteomes" id="UP001458880"/>
    </source>
</evidence>
<dbReference type="EMBL" id="JASPKY010000182">
    <property type="protein sequence ID" value="KAK9723095.1"/>
    <property type="molecule type" value="Genomic_DNA"/>
</dbReference>
<sequence>MIRDIDTQRSSDKPGSARAKHGSTRSILASEGSYTERASVADEDSDWQDEDMMTSPIFKLFEEQENIKQTQAGRPAKKKRKREESHLKMKRTEILGGPSVFDQ</sequence>
<feature type="compositionally biased region" description="Basic and acidic residues" evidence="1">
    <location>
        <begin position="82"/>
        <end position="93"/>
    </location>
</feature>
<dbReference type="Proteomes" id="UP001458880">
    <property type="component" value="Unassembled WGS sequence"/>
</dbReference>
<evidence type="ECO:0000313" key="2">
    <source>
        <dbReference type="EMBL" id="KAK9723095.1"/>
    </source>
</evidence>
<dbReference type="AlphaFoldDB" id="A0AAW1KTU3"/>
<gene>
    <name evidence="2" type="ORF">QE152_g19339</name>
</gene>
<proteinExistence type="predicted"/>
<organism evidence="2 3">
    <name type="scientific">Popillia japonica</name>
    <name type="common">Japanese beetle</name>
    <dbReference type="NCBI Taxonomy" id="7064"/>
    <lineage>
        <taxon>Eukaryota</taxon>
        <taxon>Metazoa</taxon>
        <taxon>Ecdysozoa</taxon>
        <taxon>Arthropoda</taxon>
        <taxon>Hexapoda</taxon>
        <taxon>Insecta</taxon>
        <taxon>Pterygota</taxon>
        <taxon>Neoptera</taxon>
        <taxon>Endopterygota</taxon>
        <taxon>Coleoptera</taxon>
        <taxon>Polyphaga</taxon>
        <taxon>Scarabaeiformia</taxon>
        <taxon>Scarabaeidae</taxon>
        <taxon>Rutelinae</taxon>
        <taxon>Popillia</taxon>
    </lineage>
</organism>
<reference evidence="2 3" key="1">
    <citation type="journal article" date="2024" name="BMC Genomics">
        <title>De novo assembly and annotation of Popillia japonica's genome with initial clues to its potential as an invasive pest.</title>
        <authorList>
            <person name="Cucini C."/>
            <person name="Boschi S."/>
            <person name="Funari R."/>
            <person name="Cardaioli E."/>
            <person name="Iannotti N."/>
            <person name="Marturano G."/>
            <person name="Paoli F."/>
            <person name="Bruttini M."/>
            <person name="Carapelli A."/>
            <person name="Frati F."/>
            <person name="Nardi F."/>
        </authorList>
    </citation>
    <scope>NUCLEOTIDE SEQUENCE [LARGE SCALE GENOMIC DNA]</scope>
    <source>
        <strain evidence="2">DMR45628</strain>
    </source>
</reference>
<keyword evidence="3" id="KW-1185">Reference proteome</keyword>
<comment type="caution">
    <text evidence="2">The sequence shown here is derived from an EMBL/GenBank/DDBJ whole genome shotgun (WGS) entry which is preliminary data.</text>
</comment>
<name>A0AAW1KTU3_POPJA</name>
<protein>
    <submittedName>
        <fullName evidence="2">Uncharacterized protein</fullName>
    </submittedName>
</protein>
<evidence type="ECO:0000256" key="1">
    <source>
        <dbReference type="SAM" id="MobiDB-lite"/>
    </source>
</evidence>
<feature type="region of interest" description="Disordered" evidence="1">
    <location>
        <begin position="1"/>
        <end position="103"/>
    </location>
</feature>
<feature type="compositionally biased region" description="Acidic residues" evidence="1">
    <location>
        <begin position="41"/>
        <end position="52"/>
    </location>
</feature>
<accession>A0AAW1KTU3</accession>
<feature type="compositionally biased region" description="Basic and acidic residues" evidence="1">
    <location>
        <begin position="1"/>
        <end position="12"/>
    </location>
</feature>